<reference evidence="2 3" key="2">
    <citation type="journal article" date="2019" name="G3 (Bethesda)">
        <title>Hybrid Assembly of the Genome of the Entomopathogenic Nematode Steinernema carpocapsae Identifies the X-Chromosome.</title>
        <authorList>
            <person name="Serra L."/>
            <person name="Macchietto M."/>
            <person name="Macias-Munoz A."/>
            <person name="McGill C.J."/>
            <person name="Rodriguez I.M."/>
            <person name="Rodriguez B."/>
            <person name="Murad R."/>
            <person name="Mortazavi A."/>
        </authorList>
    </citation>
    <scope>NUCLEOTIDE SEQUENCE [LARGE SCALE GENOMIC DNA]</scope>
    <source>
        <strain evidence="2 3">ALL</strain>
    </source>
</reference>
<feature type="transmembrane region" description="Helical" evidence="1">
    <location>
        <begin position="55"/>
        <end position="75"/>
    </location>
</feature>
<evidence type="ECO:0000313" key="2">
    <source>
        <dbReference type="EMBL" id="TKR64807.1"/>
    </source>
</evidence>
<dbReference type="Proteomes" id="UP000298663">
    <property type="component" value="Unassembled WGS sequence"/>
</dbReference>
<gene>
    <name evidence="2" type="ORF">L596_025286</name>
</gene>
<dbReference type="EMBL" id="AZBU02000009">
    <property type="protein sequence ID" value="TKR64807.1"/>
    <property type="molecule type" value="Genomic_DNA"/>
</dbReference>
<evidence type="ECO:0000256" key="1">
    <source>
        <dbReference type="SAM" id="Phobius"/>
    </source>
</evidence>
<keyword evidence="1" id="KW-0472">Membrane</keyword>
<protein>
    <submittedName>
        <fullName evidence="2">Uncharacterized protein</fullName>
    </submittedName>
</protein>
<reference evidence="2 3" key="1">
    <citation type="journal article" date="2015" name="Genome Biol.">
        <title>Comparative genomics of Steinernema reveals deeply conserved gene regulatory networks.</title>
        <authorList>
            <person name="Dillman A.R."/>
            <person name="Macchietto M."/>
            <person name="Porter C.F."/>
            <person name="Rogers A."/>
            <person name="Williams B."/>
            <person name="Antoshechkin I."/>
            <person name="Lee M.M."/>
            <person name="Goodwin Z."/>
            <person name="Lu X."/>
            <person name="Lewis E.E."/>
            <person name="Goodrich-Blair H."/>
            <person name="Stock S.P."/>
            <person name="Adams B.J."/>
            <person name="Sternberg P.W."/>
            <person name="Mortazavi A."/>
        </authorList>
    </citation>
    <scope>NUCLEOTIDE SEQUENCE [LARGE SCALE GENOMIC DNA]</scope>
    <source>
        <strain evidence="2 3">ALL</strain>
    </source>
</reference>
<accession>A0A4U5M7C2</accession>
<evidence type="ECO:0000313" key="3">
    <source>
        <dbReference type="Proteomes" id="UP000298663"/>
    </source>
</evidence>
<dbReference type="AlphaFoldDB" id="A0A4U5M7C2"/>
<keyword evidence="3" id="KW-1185">Reference proteome</keyword>
<keyword evidence="1" id="KW-1133">Transmembrane helix</keyword>
<name>A0A4U5M7C2_STECR</name>
<comment type="caution">
    <text evidence="2">The sequence shown here is derived from an EMBL/GenBank/DDBJ whole genome shotgun (WGS) entry which is preliminary data.</text>
</comment>
<sequence>MQNRPVRGDGETRANANGAATVTRIRSITQLASTNFVTDRHVRIVPLYFIKDQRFGIVVLKLIEHLLFISVYVAVHFSL</sequence>
<keyword evidence="1" id="KW-0812">Transmembrane</keyword>
<proteinExistence type="predicted"/>
<organism evidence="2 3">
    <name type="scientific">Steinernema carpocapsae</name>
    <name type="common">Entomopathogenic nematode</name>
    <dbReference type="NCBI Taxonomy" id="34508"/>
    <lineage>
        <taxon>Eukaryota</taxon>
        <taxon>Metazoa</taxon>
        <taxon>Ecdysozoa</taxon>
        <taxon>Nematoda</taxon>
        <taxon>Chromadorea</taxon>
        <taxon>Rhabditida</taxon>
        <taxon>Tylenchina</taxon>
        <taxon>Panagrolaimomorpha</taxon>
        <taxon>Strongyloidoidea</taxon>
        <taxon>Steinernematidae</taxon>
        <taxon>Steinernema</taxon>
    </lineage>
</organism>